<dbReference type="InterPro" id="IPR048578">
    <property type="entry name" value="Rv3651-like_C"/>
</dbReference>
<dbReference type="Pfam" id="PF21043">
    <property type="entry name" value="Rv3651-like_C"/>
    <property type="match status" value="1"/>
</dbReference>
<evidence type="ECO:0000313" key="4">
    <source>
        <dbReference type="EMBL" id="PXX53903.1"/>
    </source>
</evidence>
<evidence type="ECO:0000259" key="3">
    <source>
        <dbReference type="Pfam" id="PF21043"/>
    </source>
</evidence>
<gene>
    <name evidence="4" type="ORF">DFR70_12624</name>
</gene>
<dbReference type="Proteomes" id="UP000247569">
    <property type="component" value="Unassembled WGS sequence"/>
</dbReference>
<dbReference type="EMBL" id="QJKF01000026">
    <property type="protein sequence ID" value="PXX53903.1"/>
    <property type="molecule type" value="Genomic_DNA"/>
</dbReference>
<feature type="domain" description="Rv3651-like C-terminal" evidence="3">
    <location>
        <begin position="231"/>
        <end position="307"/>
    </location>
</feature>
<reference evidence="4 5" key="1">
    <citation type="submission" date="2018-05" db="EMBL/GenBank/DDBJ databases">
        <title>Genomic Encyclopedia of Type Strains, Phase IV (KMG-IV): sequencing the most valuable type-strain genomes for metagenomic binning, comparative biology and taxonomic classification.</title>
        <authorList>
            <person name="Goeker M."/>
        </authorList>
    </citation>
    <scope>NUCLEOTIDE SEQUENCE [LARGE SCALE GENOMIC DNA]</scope>
    <source>
        <strain evidence="4 5">DSM 44704</strain>
    </source>
</reference>
<name>A0A318JT40_9NOCA</name>
<dbReference type="RefSeq" id="WP_051187706.1">
    <property type="nucleotide sequence ID" value="NZ_QJKF01000026.1"/>
</dbReference>
<organism evidence="4 5">
    <name type="scientific">Nocardia tenerifensis</name>
    <dbReference type="NCBI Taxonomy" id="228006"/>
    <lineage>
        <taxon>Bacteria</taxon>
        <taxon>Bacillati</taxon>
        <taxon>Actinomycetota</taxon>
        <taxon>Actinomycetes</taxon>
        <taxon>Mycobacteriales</taxon>
        <taxon>Nocardiaceae</taxon>
        <taxon>Nocardia</taxon>
    </lineage>
</organism>
<protein>
    <submittedName>
        <fullName evidence="4">Uncharacterized protein</fullName>
    </submittedName>
</protein>
<comment type="caution">
    <text evidence="4">The sequence shown here is derived from an EMBL/GenBank/DDBJ whole genome shotgun (WGS) entry which is preliminary data.</text>
</comment>
<proteinExistence type="predicted"/>
<dbReference type="Pfam" id="PF18007">
    <property type="entry name" value="Rv3651-like_N"/>
    <property type="match status" value="1"/>
</dbReference>
<keyword evidence="5" id="KW-1185">Reference proteome</keyword>
<evidence type="ECO:0000259" key="2">
    <source>
        <dbReference type="Pfam" id="PF18007"/>
    </source>
</evidence>
<feature type="region of interest" description="Disordered" evidence="1">
    <location>
        <begin position="335"/>
        <end position="363"/>
    </location>
</feature>
<sequence length="363" mass="39215">MAKAGWILVETLEQSRATVVARDNEPRARTSFERAVQDQVGGGRAPGSEAAHWLETIIEQVREQATPITDAHTLRNGREIGVRAIPVLGANRNVHGVHLWLGAPGATPPGPPLSAFGFTWNSQLRTLSMPPALSAGTTRSTMTAPELFRFVEPEDNLGLIKALLAPRPGADWQGPVTMHIRRQRVPAYVVLVAGPSGDEHCWQGILFETSVVDAARTESLEAAALAAIPRMVQVHMALVDVAKMRLIRWITDPMSDVQWKGQVDQRDTPHPDDVKRIFAAAAQVFNGTVDSAVVEGIRLRRRGGGWVVADSSGALMRTSDDGPLLGVVEFRVTGYSDEPDPVPPTDYGHPGLDDPNYPGGPIA</sequence>
<dbReference type="OrthoDB" id="4513437at2"/>
<accession>A0A318JT40</accession>
<evidence type="ECO:0000256" key="1">
    <source>
        <dbReference type="SAM" id="MobiDB-lite"/>
    </source>
</evidence>
<feature type="domain" description="Rv3651-like N-terminal" evidence="2">
    <location>
        <begin position="6"/>
        <end position="109"/>
    </location>
</feature>
<evidence type="ECO:0000313" key="5">
    <source>
        <dbReference type="Proteomes" id="UP000247569"/>
    </source>
</evidence>
<dbReference type="InterPro" id="IPR041458">
    <property type="entry name" value="Rv3651-like_N"/>
</dbReference>
<dbReference type="AlphaFoldDB" id="A0A318JT40"/>